<evidence type="ECO:0000256" key="2">
    <source>
        <dbReference type="SAM" id="Phobius"/>
    </source>
</evidence>
<feature type="region of interest" description="Disordered" evidence="1">
    <location>
        <begin position="119"/>
        <end position="147"/>
    </location>
</feature>
<name>A0A346XZ17_9ACTN</name>
<dbReference type="Proteomes" id="UP000264006">
    <property type="component" value="Chromosome"/>
</dbReference>
<protein>
    <submittedName>
        <fullName evidence="3">Uncharacterized protein</fullName>
    </submittedName>
</protein>
<sequence>MQGEDTTPMTDTETDVHEPLVDFVALRRRVGATMMPLAGLCLLGAVVDGAIRGLTFELMGRWFGMFVLLAVLVAAVATALHALSGASRAEQRGERLSSPDVGLTPRKIEGRTFVSAYEHAVTPPAAPDEDSADADTTDDTAGDHGPR</sequence>
<keyword evidence="2" id="KW-0812">Transmembrane</keyword>
<dbReference type="AlphaFoldDB" id="A0A346XZ17"/>
<keyword evidence="4" id="KW-1185">Reference proteome</keyword>
<gene>
    <name evidence="3" type="ORF">DVS28_a2785</name>
</gene>
<organism evidence="3 4">
    <name type="scientific">Euzebya pacifica</name>
    <dbReference type="NCBI Taxonomy" id="1608957"/>
    <lineage>
        <taxon>Bacteria</taxon>
        <taxon>Bacillati</taxon>
        <taxon>Actinomycetota</taxon>
        <taxon>Nitriliruptoria</taxon>
        <taxon>Euzebyales</taxon>
    </lineage>
</organism>
<keyword evidence="2" id="KW-0472">Membrane</keyword>
<evidence type="ECO:0000313" key="4">
    <source>
        <dbReference type="Proteomes" id="UP000264006"/>
    </source>
</evidence>
<dbReference type="EMBL" id="CP031165">
    <property type="protein sequence ID" value="AXV07464.1"/>
    <property type="molecule type" value="Genomic_DNA"/>
</dbReference>
<evidence type="ECO:0000313" key="3">
    <source>
        <dbReference type="EMBL" id="AXV07464.1"/>
    </source>
</evidence>
<accession>A0A346XZ17</accession>
<keyword evidence="2" id="KW-1133">Transmembrane helix</keyword>
<dbReference type="OrthoDB" id="9850306at2"/>
<proteinExistence type="predicted"/>
<reference evidence="3 4" key="1">
    <citation type="submission" date="2018-09" db="EMBL/GenBank/DDBJ databases">
        <title>Complete genome sequence of Euzebya sp. DY32-46 isolated from seawater of Pacific Ocean.</title>
        <authorList>
            <person name="Xu L."/>
            <person name="Wu Y.-H."/>
            <person name="Xu X.-W."/>
        </authorList>
    </citation>
    <scope>NUCLEOTIDE SEQUENCE [LARGE SCALE GENOMIC DNA]</scope>
    <source>
        <strain evidence="3 4">DY32-46</strain>
    </source>
</reference>
<feature type="transmembrane region" description="Helical" evidence="2">
    <location>
        <begin position="62"/>
        <end position="83"/>
    </location>
</feature>
<evidence type="ECO:0000256" key="1">
    <source>
        <dbReference type="SAM" id="MobiDB-lite"/>
    </source>
</evidence>
<dbReference type="KEGG" id="euz:DVS28_a2785"/>
<feature type="transmembrane region" description="Helical" evidence="2">
    <location>
        <begin position="37"/>
        <end position="56"/>
    </location>
</feature>
<feature type="compositionally biased region" description="Acidic residues" evidence="1">
    <location>
        <begin position="127"/>
        <end position="140"/>
    </location>
</feature>
<feature type="region of interest" description="Disordered" evidence="1">
    <location>
        <begin position="85"/>
        <end position="104"/>
    </location>
</feature>